<reference evidence="4" key="1">
    <citation type="submission" date="2020-10" db="EMBL/GenBank/DDBJ databases">
        <title>Genome sequence of the unusual species of purple photosynthetic bacteria, Phaeovibrio sulfidiphilus DSM 23193, type strain.</title>
        <authorList>
            <person name="Kyndt J.A."/>
            <person name="Meyer T.E."/>
        </authorList>
    </citation>
    <scope>NUCLEOTIDE SEQUENCE</scope>
    <source>
        <strain evidence="4">DSM 23193</strain>
    </source>
</reference>
<feature type="domain" description="Ysc84 actin-binding" evidence="3">
    <location>
        <begin position="207"/>
        <end position="327"/>
    </location>
</feature>
<protein>
    <submittedName>
        <fullName evidence="4">Lipid-binding SYLF domain-containing protein</fullName>
    </submittedName>
</protein>
<keyword evidence="5" id="KW-1185">Reference proteome</keyword>
<evidence type="ECO:0000313" key="5">
    <source>
        <dbReference type="Proteomes" id="UP000631034"/>
    </source>
</evidence>
<sequence>MCPPVHPPVTGPLRAIVLVFVIVFSVAAAGWTTLAQAANGSPVDLTSPAWGDEFSQPTMVAPPPPVHSAGGSDSYGGGASYDGASGASGASGAPGAPRGAKPPLRTGTTGATSSGSQYMTAPPTDAEARRDARALILASEATLYRMMTDGGSAKSLNDLLPKARGLLIVPSFTRAGFIVGGAWGNGILMTRLRDGSWSSPAFYRLTAGSLGLQVGIQDAEIVFLLMTEAGIRAVMQDQFKGGATASATFLFVGGGAEASTTTNVGADIYGFSQSTGLYGGLNLEGTAVEPRYSWNQAIYGPGLSPAAIAVDGRAQTPLADGLKEFLAGR</sequence>
<accession>A0A8J7CQ72</accession>
<name>A0A8J7CQ72_9PROT</name>
<evidence type="ECO:0000256" key="1">
    <source>
        <dbReference type="SAM" id="MobiDB-lite"/>
    </source>
</evidence>
<evidence type="ECO:0000259" key="3">
    <source>
        <dbReference type="Pfam" id="PF04366"/>
    </source>
</evidence>
<feature type="compositionally biased region" description="Low complexity" evidence="1">
    <location>
        <begin position="106"/>
        <end position="116"/>
    </location>
</feature>
<keyword evidence="2" id="KW-0472">Membrane</keyword>
<gene>
    <name evidence="4" type="ORF">IHV25_02590</name>
</gene>
<dbReference type="InterPro" id="IPR051702">
    <property type="entry name" value="SH3_domain_YSC84-like"/>
</dbReference>
<keyword evidence="2" id="KW-1133">Transmembrane helix</keyword>
<dbReference type="RefSeq" id="WP_192533394.1">
    <property type="nucleotide sequence ID" value="NZ_JACZHT010000001.1"/>
</dbReference>
<keyword evidence="2" id="KW-0812">Transmembrane</keyword>
<dbReference type="PANTHER" id="PTHR15629">
    <property type="entry name" value="SH3YL1 PROTEIN"/>
    <property type="match status" value="1"/>
</dbReference>
<feature type="transmembrane region" description="Helical" evidence="2">
    <location>
        <begin position="12"/>
        <end position="31"/>
    </location>
</feature>
<comment type="caution">
    <text evidence="4">The sequence shown here is derived from an EMBL/GenBank/DDBJ whole genome shotgun (WGS) entry which is preliminary data.</text>
</comment>
<feature type="compositionally biased region" description="Low complexity" evidence="1">
    <location>
        <begin position="81"/>
        <end position="97"/>
    </location>
</feature>
<dbReference type="GO" id="GO:0035091">
    <property type="term" value="F:phosphatidylinositol binding"/>
    <property type="evidence" value="ECO:0007669"/>
    <property type="project" value="TreeGrafter"/>
</dbReference>
<feature type="region of interest" description="Disordered" evidence="1">
    <location>
        <begin position="48"/>
        <end position="127"/>
    </location>
</feature>
<dbReference type="PANTHER" id="PTHR15629:SF2">
    <property type="entry name" value="SH3 DOMAIN-CONTAINING YSC84-LIKE PROTEIN 1"/>
    <property type="match status" value="1"/>
</dbReference>
<proteinExistence type="predicted"/>
<dbReference type="CDD" id="cd11524">
    <property type="entry name" value="SYLF"/>
    <property type="match status" value="1"/>
</dbReference>
<dbReference type="InterPro" id="IPR007461">
    <property type="entry name" value="Ysc84_actin-binding"/>
</dbReference>
<evidence type="ECO:0000313" key="4">
    <source>
        <dbReference type="EMBL" id="MBE1236540.1"/>
    </source>
</evidence>
<organism evidence="4 5">
    <name type="scientific">Phaeovibrio sulfidiphilus</name>
    <dbReference type="NCBI Taxonomy" id="1220600"/>
    <lineage>
        <taxon>Bacteria</taxon>
        <taxon>Pseudomonadati</taxon>
        <taxon>Pseudomonadota</taxon>
        <taxon>Alphaproteobacteria</taxon>
        <taxon>Rhodospirillales</taxon>
        <taxon>Rhodospirillaceae</taxon>
        <taxon>Phaeovibrio</taxon>
    </lineage>
</organism>
<evidence type="ECO:0000256" key="2">
    <source>
        <dbReference type="SAM" id="Phobius"/>
    </source>
</evidence>
<dbReference type="Pfam" id="PF04366">
    <property type="entry name" value="Ysc84"/>
    <property type="match status" value="1"/>
</dbReference>
<dbReference type="AlphaFoldDB" id="A0A8J7CQ72"/>
<dbReference type="Proteomes" id="UP000631034">
    <property type="component" value="Unassembled WGS sequence"/>
</dbReference>
<dbReference type="EMBL" id="JACZHT010000001">
    <property type="protein sequence ID" value="MBE1236540.1"/>
    <property type="molecule type" value="Genomic_DNA"/>
</dbReference>